<feature type="region of interest" description="Disordered" evidence="3">
    <location>
        <begin position="823"/>
        <end position="853"/>
    </location>
</feature>
<feature type="compositionally biased region" description="Polar residues" evidence="3">
    <location>
        <begin position="1080"/>
        <end position="1113"/>
    </location>
</feature>
<feature type="region of interest" description="Disordered" evidence="3">
    <location>
        <begin position="909"/>
        <end position="937"/>
    </location>
</feature>
<reference evidence="5" key="2">
    <citation type="journal article" date="2018" name="Biosci. Biotechnol. Biochem.">
        <title>Polysaccharide hydrolase of the hadal zone amphipods Hirondellea gigas.</title>
        <authorList>
            <person name="Kobayashi H."/>
            <person name="Nagahama T."/>
            <person name="Arai W."/>
            <person name="Sasagawa Y."/>
            <person name="Umeda M."/>
            <person name="Hayashi T."/>
            <person name="Nikaido I."/>
            <person name="Watanabe H."/>
            <person name="Oguri K."/>
            <person name="Kitazato H."/>
            <person name="Fujioka K."/>
            <person name="Kido Y."/>
            <person name="Takami H."/>
        </authorList>
    </citation>
    <scope>NUCLEOTIDE SEQUENCE</scope>
    <source>
        <tissue evidence="5">Whole body</tissue>
    </source>
</reference>
<evidence type="ECO:0000256" key="3">
    <source>
        <dbReference type="SAM" id="MobiDB-lite"/>
    </source>
</evidence>
<dbReference type="InterPro" id="IPR051002">
    <property type="entry name" value="UBA_autophagy_assoc_protein"/>
</dbReference>
<feature type="region of interest" description="Disordered" evidence="3">
    <location>
        <begin position="1321"/>
        <end position="1360"/>
    </location>
</feature>
<feature type="region of interest" description="Disordered" evidence="3">
    <location>
        <begin position="1061"/>
        <end position="1131"/>
    </location>
</feature>
<feature type="region of interest" description="Disordered" evidence="3">
    <location>
        <begin position="776"/>
        <end position="795"/>
    </location>
</feature>
<name>A0A2P2HWE6_9CRUS</name>
<feature type="coiled-coil region" evidence="2">
    <location>
        <begin position="1239"/>
        <end position="1273"/>
    </location>
</feature>
<dbReference type="EMBL" id="IACF01000327">
    <property type="protein sequence ID" value="LAB66115.1"/>
    <property type="molecule type" value="mRNA"/>
</dbReference>
<sequence>MAGVEDADEVASVASDFSVLPDACEVEAMTNAKPFLQASGSEGRSLSDNYDQIEFLNVCSNYPSGQDLLLYYRFTAEYKASVTDRLGLYRVGFTSPQHYLVYEWAPRNPLAVTPPQLVKEDEQNYSVYGVTFDKSRLPRDTNEFYQVCYVREQQTIRGVSAPFQILPEQDANSPSIGRDILATVVQSDGCVLVTSDLSTLHSNINMLQECVQRIESEKTSVEEQLVGVTQQLQGKKDQLQELQHTVQELKESCERERESSAVAAAAAEERVQQLQQELIRLEEVLEQARTAVNGLQEDRELQHELDRQQKQLLVERDDRIAKCEADFEEKQQELNAAINQLDALKEKQTLVEEELRKCQEERDAVLVEIDAWTRSASADKSNIHSMEQKYGNANELLVQQMEALHEEQKQLGQSREESSISKQQLVAEREKLTALQTTLSSCQQELQDSQDRQRVLDADNRALQDSLHALQETYTQLLNQLQQSAGECAGAERVAQQMSKQQQQLNKRCTALEKQNKKLGNKCQLLTKLVLKQNVSDSVEAVIGLHDGDSIVCGSDNDTDGDVEVDAVTKPAEDTTTTKPPSEKVEPAPAAEVTLRSVSSSLAALELSGSLDSRMGSMMEELLDHVKQLKKMIAVPEPKVVDAAAATATVQQHDGIQPTNDVLKQSATEVSTTVHDTVVADSGNVSTSDVAVGADINTDHSESVTASSNNAAAATTVPAQVPPVVAGTHVNKTEELTEVFVDAPTCPSSTVINIEAEEQGKQQQNVHEQKPKVQYSKWHSTTDPQHQQQIPHPSRGYPHPYMFMPAFTTGQTAPVFFNTNSSAEQHRAPPYDSTYRGNTTFSSSNASSSSFGGNSAGNFSFARSSGTPYPTGPTTTAIPLPYPPAYPMPPAPMGSYPVPPPTGPYAPPPPPGPYQVPPPPSSYPPPPPPPPCYYRHLPRQQTGSYAAPRPACASSAPQSAAYSAPQSAAYSAPQSAAYSVVQSAAYSAPQSAAHDAASLPSATPYPASTTGASSATTTAEGLPAPLVPEVTEGARHAALLSTIGAAAAQAIHTIANTLTPPAAAGHRQSTDNAGHPASAEEQTNLNSASTENDESQSTKTEQPSNNKSGHINTDSSSEDDDASEPNSGWRFEAGPNSFAAFRELPGSSTGIVIGDAFQFRGSGAHCHNNHQQRFHNRPNGVRHKCYPANAHNLRHMSAVHQARREAHQAHQAAQLIAQEAVEFSRQCNNLQGRHIHEQASQAFRQAHLAQKQARQARREARQLEHLAEAANKATAAAAACVATAVAAACDVTGNNAAVQQTFSQDQNEESHLYEDDVEDAVMQQRKQKEDKEEQNKQEAQPQVAEEEQQDSTDQQNLNVEGPNDGYLHCPLCHLKFEAGAAGLLEQHMDSHLEFVCPVCNTVFHRAHETEFVEHVNNHFDDEAVPSAPRADADPAGPWGQGFTSAFGRFMETD</sequence>
<evidence type="ECO:0000313" key="6">
    <source>
        <dbReference type="EMBL" id="LAC19876.1"/>
    </source>
</evidence>
<dbReference type="PANTHER" id="PTHR31915:SF6">
    <property type="entry name" value="SKICH DOMAIN-CONTAINING PROTEIN"/>
    <property type="match status" value="1"/>
</dbReference>
<evidence type="ECO:0000256" key="1">
    <source>
        <dbReference type="ARBA" id="ARBA00023054"/>
    </source>
</evidence>
<accession>A0A2P2HWE6</accession>
<organism evidence="5">
    <name type="scientific">Hirondellea gigas</name>
    <dbReference type="NCBI Taxonomy" id="1518452"/>
    <lineage>
        <taxon>Eukaryota</taxon>
        <taxon>Metazoa</taxon>
        <taxon>Ecdysozoa</taxon>
        <taxon>Arthropoda</taxon>
        <taxon>Crustacea</taxon>
        <taxon>Multicrustacea</taxon>
        <taxon>Malacostraca</taxon>
        <taxon>Eumalacostraca</taxon>
        <taxon>Peracarida</taxon>
        <taxon>Amphipoda</taxon>
        <taxon>Amphilochidea</taxon>
        <taxon>Lysianassida</taxon>
        <taxon>Lysianassidira</taxon>
        <taxon>Lysianassoidea</taxon>
        <taxon>Lysianassidae</taxon>
        <taxon>Hirondellea</taxon>
    </lineage>
</organism>
<dbReference type="Gene3D" id="2.60.40.2840">
    <property type="match status" value="1"/>
</dbReference>
<feature type="coiled-coil region" evidence="2">
    <location>
        <begin position="432"/>
        <end position="522"/>
    </location>
</feature>
<feature type="domain" description="SKICH" evidence="4">
    <location>
        <begin position="53"/>
        <end position="165"/>
    </location>
</feature>
<feature type="compositionally biased region" description="Pro residues" evidence="3">
    <location>
        <begin position="909"/>
        <end position="932"/>
    </location>
</feature>
<feature type="compositionally biased region" description="Low complexity" evidence="3">
    <location>
        <begin position="842"/>
        <end position="853"/>
    </location>
</feature>
<feature type="compositionally biased region" description="Basic and acidic residues" evidence="3">
    <location>
        <begin position="1326"/>
        <end position="1336"/>
    </location>
</feature>
<dbReference type="PANTHER" id="PTHR31915">
    <property type="entry name" value="SKICH DOMAIN-CONTAINING PROTEIN"/>
    <property type="match status" value="1"/>
</dbReference>
<proteinExistence type="evidence at transcript level"/>
<feature type="compositionally biased region" description="Low complexity" evidence="3">
    <location>
        <begin position="997"/>
        <end position="1019"/>
    </location>
</feature>
<keyword evidence="1 2" id="KW-0175">Coiled coil</keyword>
<protein>
    <submittedName>
        <fullName evidence="5">Tropomyosin-like</fullName>
    </submittedName>
</protein>
<dbReference type="Gene3D" id="6.20.250.40">
    <property type="match status" value="1"/>
</dbReference>
<feature type="coiled-coil region" evidence="2">
    <location>
        <begin position="204"/>
        <end position="364"/>
    </location>
</feature>
<dbReference type="Pfam" id="PF17751">
    <property type="entry name" value="SKICH"/>
    <property type="match status" value="1"/>
</dbReference>
<reference evidence="6" key="1">
    <citation type="submission" date="2017-11" db="EMBL/GenBank/DDBJ databases">
        <title>The sensing device of the deep-sea amphipod.</title>
        <authorList>
            <person name="Kobayashi H."/>
            <person name="Nagahama T."/>
            <person name="Arai W."/>
            <person name="Sasagawa Y."/>
            <person name="Umeda M."/>
            <person name="Hayashi T."/>
            <person name="Nikaido I."/>
            <person name="Watanabe H."/>
            <person name="Oguri K."/>
            <person name="Kitazato H."/>
            <person name="Fujioka K."/>
            <person name="Kido Y."/>
            <person name="Takami H."/>
        </authorList>
    </citation>
    <scope>NUCLEOTIDE SEQUENCE</scope>
    <source>
        <tissue evidence="6">Whole body</tissue>
    </source>
</reference>
<evidence type="ECO:0000313" key="5">
    <source>
        <dbReference type="EMBL" id="LAB66115.1"/>
    </source>
</evidence>
<feature type="region of interest" description="Disordered" evidence="3">
    <location>
        <begin position="997"/>
        <end position="1020"/>
    </location>
</feature>
<dbReference type="EMBL" id="IACT01000462">
    <property type="protein sequence ID" value="LAC19876.1"/>
    <property type="molecule type" value="mRNA"/>
</dbReference>
<evidence type="ECO:0000259" key="4">
    <source>
        <dbReference type="Pfam" id="PF17751"/>
    </source>
</evidence>
<feature type="compositionally biased region" description="Polar residues" evidence="3">
    <location>
        <begin position="777"/>
        <end position="791"/>
    </location>
</feature>
<dbReference type="InterPro" id="IPR041611">
    <property type="entry name" value="SKICH"/>
</dbReference>
<feature type="region of interest" description="Disordered" evidence="3">
    <location>
        <begin position="569"/>
        <end position="589"/>
    </location>
</feature>
<evidence type="ECO:0000256" key="2">
    <source>
        <dbReference type="SAM" id="Coils"/>
    </source>
</evidence>